<dbReference type="eggNOG" id="COG3637">
    <property type="taxonomic scope" value="Bacteria"/>
</dbReference>
<accession>Q2CK87</accession>
<gene>
    <name evidence="1" type="ORF">OG2516_10581</name>
</gene>
<sequence length="216" mass="23411">MRQIIILAASVALLPVAAVAETELSFYLGAQSSPHSRVHVEGDRVIPDEDFLIGWEGRSFDPPPYYGLRVTNWSGANFGYGLDFVHAKVYAGDDDRRDAGYDTLEFTDGLNVLTLNGYYRWPQRFGQLTPYVGAGVGVAVPYVEVEKGGSSTFGYQYTGPAVTLIGGASYPLTDRVSVFGEYKGTYSMNEAELDSGGTLESNIVTNALNLGVSFSF</sequence>
<dbReference type="OrthoDB" id="9810784at2"/>
<dbReference type="RefSeq" id="WP_007255636.1">
    <property type="nucleotide sequence ID" value="NZ_CH724107.1"/>
</dbReference>
<dbReference type="AlphaFoldDB" id="Q2CK87"/>
<dbReference type="EMBL" id="AAOT01000001">
    <property type="protein sequence ID" value="EAR52902.1"/>
    <property type="molecule type" value="Genomic_DNA"/>
</dbReference>
<reference evidence="1 2" key="1">
    <citation type="journal article" date="2010" name="J. Bacteriol.">
        <title>Genome sequences of Oceanicola granulosus HTCC2516(T) and Oceanicola batsensis HTCC2597(TDelta).</title>
        <authorList>
            <person name="Thrash J.C."/>
            <person name="Cho J.C."/>
            <person name="Vergin K.L."/>
            <person name="Giovannoni S.J."/>
        </authorList>
    </citation>
    <scope>NUCLEOTIDE SEQUENCE [LARGE SCALE GENOMIC DNA]</scope>
    <source>
        <strain evidence="2">ATCC BAA-861 / DSM 15982 / KCTC 12143 / HTCC2516</strain>
    </source>
</reference>
<dbReference type="STRING" id="314256.OG2516_10581"/>
<dbReference type="HOGENOM" id="CLU_110676_0_0_5"/>
<organism evidence="1 2">
    <name type="scientific">Oceanicola granulosus (strain ATCC BAA-861 / DSM 15982 / KCTC 12143 / HTCC2516)</name>
    <dbReference type="NCBI Taxonomy" id="314256"/>
    <lineage>
        <taxon>Bacteria</taxon>
        <taxon>Pseudomonadati</taxon>
        <taxon>Pseudomonadota</taxon>
        <taxon>Alphaproteobacteria</taxon>
        <taxon>Rhodobacterales</taxon>
        <taxon>Roseobacteraceae</taxon>
        <taxon>Oceanicola</taxon>
    </lineage>
</organism>
<name>Q2CK87_OCEGH</name>
<dbReference type="Proteomes" id="UP000003635">
    <property type="component" value="Unassembled WGS sequence"/>
</dbReference>
<proteinExistence type="predicted"/>
<dbReference type="SUPFAM" id="SSF56925">
    <property type="entry name" value="OMPA-like"/>
    <property type="match status" value="1"/>
</dbReference>
<keyword evidence="2" id="KW-1185">Reference proteome</keyword>
<protein>
    <submittedName>
        <fullName evidence="1">Uncharacterized protein</fullName>
    </submittedName>
</protein>
<evidence type="ECO:0000313" key="2">
    <source>
        <dbReference type="Proteomes" id="UP000003635"/>
    </source>
</evidence>
<comment type="caution">
    <text evidence="1">The sequence shown here is derived from an EMBL/GenBank/DDBJ whole genome shotgun (WGS) entry which is preliminary data.</text>
</comment>
<evidence type="ECO:0000313" key="1">
    <source>
        <dbReference type="EMBL" id="EAR52902.1"/>
    </source>
</evidence>
<dbReference type="InterPro" id="IPR011250">
    <property type="entry name" value="OMP/PagP_B-barrel"/>
</dbReference>
<dbReference type="Gene3D" id="2.40.160.20">
    <property type="match status" value="1"/>
</dbReference>